<keyword evidence="4" id="KW-0548">Nucleotidyltransferase</keyword>
<proteinExistence type="predicted"/>
<gene>
    <name evidence="11" type="ORF">H2RhizoL493049e521_000003</name>
</gene>
<evidence type="ECO:0000256" key="6">
    <source>
        <dbReference type="ARBA" id="ARBA00022953"/>
    </source>
</evidence>
<dbReference type="GO" id="GO:0000166">
    <property type="term" value="F:nucleotide binding"/>
    <property type="evidence" value="ECO:0007669"/>
    <property type="project" value="UniProtKB-KW"/>
</dbReference>
<keyword evidence="5" id="KW-0547">Nucleotide-binding</keyword>
<evidence type="ECO:0000256" key="5">
    <source>
        <dbReference type="ARBA" id="ARBA00022741"/>
    </source>
</evidence>
<comment type="cofactor">
    <cofactor evidence="9">
        <name>Mg(2+)</name>
        <dbReference type="ChEBI" id="CHEBI:18420"/>
    </cofactor>
    <text evidence="9">Binds 2 Mg(2+) per subunit.</text>
</comment>
<accession>A0A514D0C7</accession>
<keyword evidence="9" id="KW-0479">Metal-binding</keyword>
<feature type="binding site" evidence="9">
    <location>
        <position position="410"/>
    </location>
    <ligand>
        <name>Mg(2+)</name>
        <dbReference type="ChEBI" id="CHEBI:18420"/>
        <label>2</label>
    </ligand>
</feature>
<feature type="domain" description="RdRp catalytic" evidence="10">
    <location>
        <begin position="298"/>
        <end position="442"/>
    </location>
</feature>
<dbReference type="EMBL" id="MN033125">
    <property type="protein sequence ID" value="QDH87060.1"/>
    <property type="molecule type" value="Genomic_RNA"/>
</dbReference>
<dbReference type="GO" id="GO:0046872">
    <property type="term" value="F:metal ion binding"/>
    <property type="evidence" value="ECO:0007669"/>
    <property type="project" value="UniProtKB-KW"/>
</dbReference>
<keyword evidence="9" id="KW-0460">Magnesium</keyword>
<evidence type="ECO:0000256" key="9">
    <source>
        <dbReference type="PIRSR" id="PIRSR605093-1"/>
    </source>
</evidence>
<dbReference type="GO" id="GO:0003968">
    <property type="term" value="F:RNA-directed RNA polymerase activity"/>
    <property type="evidence" value="ECO:0007669"/>
    <property type="project" value="UniProtKB-KW"/>
</dbReference>
<evidence type="ECO:0000313" key="11">
    <source>
        <dbReference type="EMBL" id="QDH87060.1"/>
    </source>
</evidence>
<feature type="binding site" evidence="9">
    <location>
        <position position="313"/>
    </location>
    <ligand>
        <name>Mg(2+)</name>
        <dbReference type="ChEBI" id="CHEBI:18420"/>
        <label>2</label>
    </ligand>
</feature>
<keyword evidence="2 11" id="KW-0696">RNA-directed RNA polymerase</keyword>
<reference evidence="11" key="1">
    <citation type="submission" date="2019-05" db="EMBL/GenBank/DDBJ databases">
        <title>Metatranscriptomic reconstruction reveals RNA viruses with the potential to shape carbon cycling in soil.</title>
        <authorList>
            <person name="Starr E.P."/>
            <person name="Nuccio E."/>
            <person name="Pett-Ridge J."/>
            <person name="Banfield J.F."/>
            <person name="Firestone M.K."/>
        </authorList>
    </citation>
    <scope>NUCLEOTIDE SEQUENCE</scope>
    <source>
        <strain evidence="11">H2_Rhizo_Litter_49_scaffold_3049_e_521</strain>
    </source>
</reference>
<protein>
    <recommendedName>
        <fullName evidence="1">RNA-directed RNA polymerase</fullName>
        <ecNumber evidence="1">2.7.7.48</ecNumber>
    </recommendedName>
    <alternativeName>
        <fullName evidence="7">RNA replicase beta chain</fullName>
    </alternativeName>
</protein>
<dbReference type="EC" id="2.7.7.48" evidence="1"/>
<evidence type="ECO:0000259" key="10">
    <source>
        <dbReference type="PROSITE" id="PS50522"/>
    </source>
</evidence>
<evidence type="ECO:0000256" key="3">
    <source>
        <dbReference type="ARBA" id="ARBA00022679"/>
    </source>
</evidence>
<dbReference type="InterPro" id="IPR007096">
    <property type="entry name" value="RNA-dir_Rpol_cat_phage"/>
</dbReference>
<dbReference type="PROSITE" id="PS50522">
    <property type="entry name" value="RDRP_PHAGE"/>
    <property type="match status" value="1"/>
</dbReference>
<evidence type="ECO:0000256" key="4">
    <source>
        <dbReference type="ARBA" id="ARBA00022695"/>
    </source>
</evidence>
<evidence type="ECO:0000256" key="2">
    <source>
        <dbReference type="ARBA" id="ARBA00022484"/>
    </source>
</evidence>
<keyword evidence="3" id="KW-0808">Transferase</keyword>
<feature type="binding site" evidence="9">
    <location>
        <position position="411"/>
    </location>
    <ligand>
        <name>Mg(2+)</name>
        <dbReference type="ChEBI" id="CHEBI:18420"/>
        <label>2</label>
    </ligand>
</feature>
<dbReference type="GO" id="GO:0039694">
    <property type="term" value="P:viral RNA genome replication"/>
    <property type="evidence" value="ECO:0007669"/>
    <property type="project" value="InterPro"/>
</dbReference>
<evidence type="ECO:0000256" key="8">
    <source>
        <dbReference type="ARBA" id="ARBA00048744"/>
    </source>
</evidence>
<name>A0A514D0C7_9VIRU</name>
<dbReference type="Pfam" id="PF03431">
    <property type="entry name" value="RNA_replicase_B"/>
    <property type="match status" value="1"/>
</dbReference>
<keyword evidence="6" id="KW-0693">Viral RNA replication</keyword>
<evidence type="ECO:0000256" key="7">
    <source>
        <dbReference type="ARBA" id="ARBA00030248"/>
    </source>
</evidence>
<organism evidence="11">
    <name type="scientific">Leviviridae sp</name>
    <dbReference type="NCBI Taxonomy" id="2027243"/>
    <lineage>
        <taxon>Viruses</taxon>
        <taxon>Riboviria</taxon>
        <taxon>Orthornavirae</taxon>
        <taxon>Lenarviricota</taxon>
        <taxon>Leviviricetes</taxon>
        <taxon>Norzivirales</taxon>
        <taxon>Fiersviridae</taxon>
    </lineage>
</organism>
<sequence length="598" mass="67390">MKSLIVLWQQVLIDMGTRCRISTSQDLKTVLARYEHEGLSFMTITLPSFASDLQKGLEAGKVDHTLFNAFAFQRGLPRFLGGFLDRVFDRSTGLLLDYPDVDCIFAMRQITMFLGKVLFPCSDKRVEQALHGYLECEQEVKRVSVDVSESLYSEFDRVVSLLWSDVFTNVDDKIYNGDLIPKHGPGKTVDRLLGNKKYDQTEWPDRMDELFSFGEYAIPNWRFKYLQDRVDFLEPGRERPVRVTPVPKTLKTPRIIAIEPTAMQYMQQAIAEVLVETIETDNLVGPMVGFTDQIPNREMACEGSLTKNLATLDLSEASDRVANQHVRRMVHRFPWLSQGLDVTRSRKADVPGHGVIRLAKYASMGSALCFPVEATFFLSVVFLGISRELSKPLTRGKIRSFHGKVRVYGDDIIVPVRYVRSVITALEDFGLRVNVDKSFWNGNFRESCGGDYYAGDNVTTIRCRNSLPVSRSNAKEIISAVSLRNQCYKAGLWGTARWLDNYMERLIPFPVVGAESPVLGKHSFLGYETQRLSPHTHSPQVKGLVVSPSQPPSQASGEGALLKAFLKRGSEPFADKEHLQRYGRAATPTLKSGWASAY</sequence>
<dbReference type="InterPro" id="IPR005093">
    <property type="entry name" value="RNArep_beta"/>
</dbReference>
<comment type="catalytic activity">
    <reaction evidence="8">
        <text>RNA(n) + a ribonucleoside 5'-triphosphate = RNA(n+1) + diphosphate</text>
        <dbReference type="Rhea" id="RHEA:21248"/>
        <dbReference type="Rhea" id="RHEA-COMP:14527"/>
        <dbReference type="Rhea" id="RHEA-COMP:17342"/>
        <dbReference type="ChEBI" id="CHEBI:33019"/>
        <dbReference type="ChEBI" id="CHEBI:61557"/>
        <dbReference type="ChEBI" id="CHEBI:140395"/>
        <dbReference type="EC" id="2.7.7.48"/>
    </reaction>
</comment>
<evidence type="ECO:0000256" key="1">
    <source>
        <dbReference type="ARBA" id="ARBA00012494"/>
    </source>
</evidence>